<dbReference type="Gene3D" id="2.60.120.380">
    <property type="match status" value="3"/>
</dbReference>
<evidence type="ECO:0000256" key="8">
    <source>
        <dbReference type="ARBA" id="ARBA00022833"/>
    </source>
</evidence>
<dbReference type="GO" id="GO:0005737">
    <property type="term" value="C:cytoplasm"/>
    <property type="evidence" value="ECO:0007669"/>
    <property type="project" value="UniProtKB-ARBA"/>
</dbReference>
<dbReference type="InterPro" id="IPR007280">
    <property type="entry name" value="Peptidase_C_arc/bac"/>
</dbReference>
<dbReference type="GO" id="GO:0016485">
    <property type="term" value="P:protein processing"/>
    <property type="evidence" value="ECO:0007669"/>
    <property type="project" value="TreeGrafter"/>
</dbReference>
<keyword evidence="15" id="KW-1185">Reference proteome</keyword>
<dbReference type="Pfam" id="PF01483">
    <property type="entry name" value="P_proprotein"/>
    <property type="match status" value="1"/>
</dbReference>
<dbReference type="Pfam" id="PF06119">
    <property type="entry name" value="NIDO"/>
    <property type="match status" value="1"/>
</dbReference>
<feature type="region of interest" description="Disordered" evidence="12">
    <location>
        <begin position="4395"/>
        <end position="4415"/>
    </location>
</feature>
<dbReference type="SUPFAM" id="SSF117074">
    <property type="entry name" value="Hypothetical protein PA1324"/>
    <property type="match status" value="1"/>
</dbReference>
<proteinExistence type="inferred from homology"/>
<evidence type="ECO:0000256" key="2">
    <source>
        <dbReference type="ARBA" id="ARBA00022670"/>
    </source>
</evidence>
<keyword evidence="9" id="KW-0106">Calcium</keyword>
<dbReference type="SUPFAM" id="SSF52743">
    <property type="entry name" value="Subtilisin-like"/>
    <property type="match status" value="1"/>
</dbReference>
<dbReference type="EMBL" id="CP018477">
    <property type="protein sequence ID" value="ASV76390.1"/>
    <property type="molecule type" value="Genomic_DNA"/>
</dbReference>
<evidence type="ECO:0000313" key="14">
    <source>
        <dbReference type="EMBL" id="ASV76390.1"/>
    </source>
</evidence>
<dbReference type="EC" id="3.1.3.1" evidence="14"/>
<evidence type="ECO:0000256" key="6">
    <source>
        <dbReference type="ARBA" id="ARBA00022801"/>
    </source>
</evidence>
<evidence type="ECO:0000256" key="12">
    <source>
        <dbReference type="SAM" id="MobiDB-lite"/>
    </source>
</evidence>
<evidence type="ECO:0000256" key="11">
    <source>
        <dbReference type="PROSITE-ProRule" id="PRU01240"/>
    </source>
</evidence>
<dbReference type="PANTHER" id="PTHR42884">
    <property type="entry name" value="PROPROTEIN CONVERTASE SUBTILISIN/KEXIN-RELATED"/>
    <property type="match status" value="1"/>
</dbReference>
<dbReference type="SMART" id="SM00710">
    <property type="entry name" value="PbH1"/>
    <property type="match status" value="12"/>
</dbReference>
<dbReference type="KEGG" id="ttf:THTE_3789"/>
<keyword evidence="3" id="KW-0479">Metal-binding</keyword>
<evidence type="ECO:0000259" key="13">
    <source>
        <dbReference type="PROSITE" id="PS51829"/>
    </source>
</evidence>
<dbReference type="GO" id="GO:0008270">
    <property type="term" value="F:zinc ion binding"/>
    <property type="evidence" value="ECO:0007669"/>
    <property type="project" value="InterPro"/>
</dbReference>
<dbReference type="SUPFAM" id="SSF51126">
    <property type="entry name" value="Pectin lyase-like"/>
    <property type="match status" value="1"/>
</dbReference>
<feature type="active site" description="Charge relay system" evidence="10 11">
    <location>
        <position position="204"/>
    </location>
</feature>
<feature type="compositionally biased region" description="Polar residues" evidence="12">
    <location>
        <begin position="3949"/>
        <end position="3962"/>
    </location>
</feature>
<feature type="compositionally biased region" description="Basic residues" evidence="12">
    <location>
        <begin position="14"/>
        <end position="32"/>
    </location>
</feature>
<dbReference type="Pfam" id="PF00082">
    <property type="entry name" value="Peptidase_S8"/>
    <property type="match status" value="1"/>
</dbReference>
<evidence type="ECO:0000256" key="10">
    <source>
        <dbReference type="PIRSR" id="PIRSR615500-1"/>
    </source>
</evidence>
<organism evidence="14 15">
    <name type="scientific">Thermogutta terrifontis</name>
    <dbReference type="NCBI Taxonomy" id="1331910"/>
    <lineage>
        <taxon>Bacteria</taxon>
        <taxon>Pseudomonadati</taxon>
        <taxon>Planctomycetota</taxon>
        <taxon>Planctomycetia</taxon>
        <taxon>Pirellulales</taxon>
        <taxon>Thermoguttaceae</taxon>
        <taxon>Thermogutta</taxon>
    </lineage>
</organism>
<dbReference type="InterPro" id="IPR011042">
    <property type="entry name" value="6-blade_b-propeller_TolB-like"/>
</dbReference>
<evidence type="ECO:0000256" key="4">
    <source>
        <dbReference type="ARBA" id="ARBA00022729"/>
    </source>
</evidence>
<dbReference type="PROSITE" id="PS00136">
    <property type="entry name" value="SUBTILASE_ASP"/>
    <property type="match status" value="1"/>
</dbReference>
<dbReference type="Gene3D" id="2.60.40.2030">
    <property type="match status" value="1"/>
</dbReference>
<feature type="region of interest" description="Disordered" evidence="12">
    <location>
        <begin position="6179"/>
        <end position="6198"/>
    </location>
</feature>
<name>A0A286RKA9_9BACT</name>
<keyword evidence="5" id="KW-0677">Repeat</keyword>
<dbReference type="InterPro" id="IPR003644">
    <property type="entry name" value="Calx_beta"/>
</dbReference>
<evidence type="ECO:0000256" key="1">
    <source>
        <dbReference type="ARBA" id="ARBA00005325"/>
    </source>
</evidence>
<sequence>MKIWDAMRLFSSRTRKAKKSSAKRERKSKAHRPRDLRVERVEDRLLLSISPSTLEQVWQDTLNRAIQQASDLNRYSDYQLSQTTDWVVGIGDSLNPNQVATLLGAQYVAVPTGIKGAYVFRFDSSVNWQTAVSRMENSGGVVQYFYPLVPQERQPRFIPNDPFFTDQWHLLNTGQGGGTPGQDINVVSAWDSVQGDNVVIGIVDDGLEYTHPDLAPNYRPDLSYDFNQGDADPAPGAGDFHGTAVAGVSAAAGNNGLGVAGVAFDAQLAGLRLIAGPTSDLLESQALTHRLDAIQVFNNSWGPPDAGVGLPFAMFAGPGPLTLAALQQGATTGRNGLGTIYVWAAGNGGAGGDNSNYDGYANSRFTLAVGSLDANGRQAWYSEPGANLFVSAYADGITTTDITGDSGYNVTGNADGDPLVNTDYTSTFAGTSAAAPVVSGVIALMLQANPNLSYRDIEYILAQTARQVDPTDPDWTVNAAGYHINHKYGFGAIDAAAAVQAARNWKPVGPEVALDSGVFQVNQNIPDNNPAGISSVISMAPDINKVEWVEVTVDISHLSPGDLEIVLVSPSGTQSVLATPHIHNPFDTGIRWTFTTNRNWGETSGGDWTLIVRDRVGGIVGRLNSWRLTVYGQQVPGTPPDLVAVIPNEGSLIEEGTELNVAPRELILRFNEGQRLDPRTLGAIQFVRAGGDDSFNEGNEVVVPIGYIGIGDKPNEVIVRFAENLPDDKYRLIIKGTGPNPLMNLDSPPLPFRYDPDLKVGRDLTMEFDINLGPQVLAVVPQPVYRGDWQITAPAVNQISDGQTFRVSDGTIAVTFEFDTGNGVRSGNVPVVYSNSDSAQVIAQKIANAILSQGLNLTVQLAGTVITLRGNQVYVDRQNSSLAVKSLYQERNIIEVYFSDDKLDRNAAQDPRFYQLIFTKETASPDDDVVVNPVSVTYDANKNVVRLDFGQDLANFGTGAARLRIGSEYRPIQTWNMSEGGDAPSTFYNAVVIGNGFGSGTVGQSVIISGTIVTPSSVSYNLEWPGAIDEPGHRDLPDYDSILIEDHYQTGESSPDGSTQIPTIPYSFPKASWNLITEAQKQRAREIFEIFGHYLGIQFYESEQGGLAIVTGDLALMGLQSAPGGVAGVAGGGMAVMDYAENWGASEFGGAWFQVAMHEIGHLLGYGHSYDLPPFVIMGSSEDAQAVVGSFEPVFPGVADIIHGRHMFRPDNMDIDMYRFDLNERGLVDVEVLAERMTNSSLLNAAVTLYREVQVAQKYIVMENGVPVEKEFLQTTYEVVARNDDFYSDDSALRVYLTPGRYYIGVSASGNTQYDPTLDNSGIGGVTQGEYKLRVTYRPGGVDPNNPETFRDPNTARPSHLIDATGVYFDGDMDGVPGGDYNFWFNVQPASKTIFVDKLSGSSSPTGSIDNPFSTIAGALAAAQPGTIVRIVGNNFANDDPNNPATLRDNVPYEIGRRLVDNAPLADGVRMDVPKGVTVMIDAGAVIKLFRSNIMVGSIAEGIDRSGGALQVLGTPFHSVYFTSYYDESLGRDAEPNNTTIPMPGDWGGIVFKNDLDYQFIKAYDPASGLPPRQVLEDQGIFLNYIGNADIRYGGGEVIVNGIRSVYDPVHMVEARPTIVFSRVTHSADAAMSADPNSFADTKYQSWDPNAPYTVDYERIGPVIHGNYVVNNTINGLYVRVKTPAGGATKKLTTFGRWDDWDIVHYVPENLAIAGTPGGPIQKASTAPAVTLLNDFQIQLPAGSVSLDGQYFSIFDGRTRVVFEFDNGDGVLPGRIAVPYTLSSTAADVATALANAINSARTSRGLDVTATSAGATVTLRQLGAQLKVEGLGNREARIDARLMIDPGVIVKLQGSRIETEVGAQLIAEGRPGFAETVPGYKVVFTSVLDNRYGAGGTFNTAQNTSGQQPRPGDWAGIGFAPMSEGSIDQAIIAYAGGQSAIEGGFAGFDPIEIRQAHVRIANTRFENNAANSAGDRNGRGFITPATIYVRGAQPVIVNNRFVNNQGHVVSIDVNSLNAWEVPDWGRSTGFIDAFEEYSDNFGPLVRGNRMTGNQFNGMEVRAGTLNAQGVWDDTDIVHIVYDEIVIPNYHHEGGLRLQSSRDKSLVVKLWGQNAGITAAGGPAEIDDRIGGILQIIGMPGYPVIFTSLADDSVGAGLDIFGNPQYDTNGNGTSTGRPGDWRSIQFTEYAHDRNVATVVEAETGQDSVDRNPYPQQAQYLGQLAPNEKAGDDNLRLGFDVYGTVRFNSPNDSDVYSFDATAGTEVWIDIDRTTFALDTIVELIDADGNVLARSDNSLNELPEGSQTTQAQSMNRDAWIRSTSSNRSELGDYYSINPRDSGMRVVLPGPAGEVHTYYVRVRSPLAVTNIPSGSQIADGTQFLVSDNFQTIVFEFDKNRALNDANAVPVTIDNTMTADQVANAIVAAINGQQLAKGFEVTARYVGGKIFLDGVHAQFNALNTPVRVINNTSGHYQLQIRLKEMQEVAGGMVKYADVRYATNGIEIFGQPAHHPLLGETSETTANNDTIGNAQYLGNLLSNDRNTISVAGYLSGRTDVDWYRFDVNLQGIQSIAGLNDLGAIWSTIFDIDYADGMARPDLSIWVFDSQGRLILRSTDSNIADDMALVIGNAIEDLNRGSVGNRDPYIGPVYLPESNTATYYIAVTSVLATPQVLSSVIGGTWSADSTAYPLVRLEPINSITRIVEEHIEGGANSGVTTVQQRLSLVPDEFHLGDVVFYALTSSSRPSAGPSDLFTIDPFTGAVETDVTDWSDLHLPGSPSIAYHDIAMRNDGRLMTVTQGPGNDFNPRYREFDTGNANNLLLDTDTGINIIRRDPNNLNALQNDPNNSLYVEAIVHHYSNTGNLGRQVMIVGNVPNPDLGGGLTGVTSGHNLVWILNPDGTAINHYLINSGQRASGDRLFSNIVPVGQLFSAPTILVNPASQLEPVYQFPGGVQPRDFRDGDWFEITDAAGTTYRFEFDLGIDVRIDPQGAAAFRDGDNFTLVNAITGAWQTFEFNSGPVIVLPATATAALDGVVVTIHGTPPGGGTASISFEFDNNNNLTNPGNVRVAFNNGDQGSVLAANLVNAINAQTGFTVVASSVNNRVSLINDSQSTLPTSSNPALVQIQGDFGVTSGQPISFEETWTSRQLGQNIESVVDASGIGVDASYAYRTTDSTNPMSPGDRISFLNAGIPNFANAPGLTWVDGTHGTTYGTRITFGAGDTAQQMAQAIANAINATMGPGTAVAVGATVELRNNVATTNPVNLTNAPQLDFTGEGVGGDITGLAWLNVPGTGWRLFAVSNTGGLYYVDNISAHANGGSWGFTPVDPQQGVRYFTRNPNGGPQLHYITQVRNPTTGAPIQFSGLAAGPQNVEDGKYATTLFASDLSGNVYAMDITGNLLGVFVQGQRSINPDPYVGNIYGIAFSPIDYNLWHWTARRENDDGHGIYSTFDSSRVPQEGYNPLLEGNRSYYFGLDAPDDGIGNETQPGATNFTTSQNSDGSRLMTYNLPGGAYGSLTSGTFSLKGYSPADKPTLYFNYYADTENSNDFDSLRVYISNDGANWTLLATNTDLNDGMLIAPNREQPGYGGYIREIIDLGGNWRQARLDLSQFAGLDNLRLRFDFSTASDMDIGDPTTGGEYLTAPAAAELHDGATFVVGGITFEFDLGYALVLPNVAGIKINDGDYFTVQIGPQVETFEFDKDGSVQSGRRAISINNNMTTRQVADAIAAAVNGANMGVQAYVPPDSIFTGPNGYRVFLISATGVTQGTSSGQPLQWSIEGSTPGQYTPGRVPVYIRPDMTQLEVSKLITDAVNRAFRVQPNQIFIPPTYTVATLAGTTATLVALNSLNVPSFVVLYFDPGNTGSYAVKRPDDPNDPNNQFFTRLPAGARADYGLNVGLMGATTPAQIADRIRDALNLLARDTGVQVSATSTTTGFVQLFGPQVAFDGRNLLNPANSPLLTSDPNSTSIKLDDRSGDTIGGTQPLMRLYGVSVTNAGPLFHSNVLQGDSTDKYYGPTARSNNRFFDYRRGQNNNHEGWYIDDIIIGFAERGEMVTNAPAGVTGFDFLRQPRLDEPIVVQGSYQLEIRRGDEFGTLVVDPYRVVVLAQQADTNDRWTQDITLIFPDATKIAHGDRFFIEDGTRRATFVFLDQDIGTNRPITPPLNGSEIPVYFRAVMSAGEIANAVADAVNFARSQGRLNVSAASIPTSNRVDLWGATYVGGNLGGANPQPIQQILFGATDVLGVTRFRLLPPAGNSIAHRDTFTIEDAYGNVVTFMFIHQNSGETPPPGVIGISFNFGMTNITIANLVAQAINQANALGRLMVTASVTGPGIVDLSANARGVSGVRYTTFFDPTLPPGVTLFHSDPNGHPLIGDRNQYREKGHIVVESISVVNASQYGIRVEPGPRDAGSNNPHPGSGRTLNAPNQLVSGVTLKNNLLAFNGQGGIRISGSTGQPTGAIPFVRVVNNTVYGGLAATGVGIEVVNNAGPTLLNNVLANLNTGIRVDASSAPNTVLGGNAYQGNNQNVQGMGLGTFDRVLAPGAPLFVDPANYNFIPDRGSEIIDSSIDALQERFGYYTSVLQPIGLAPSPIIAPSYDLYGQLRKDDPAVNPGPGSGLSIYKDRGAVDRVDFRGPTAGLIEPLDNDPAGIDRNPANYDVFIAGRRITRFAIRLSDEEGVGINDRTVVTSAVKVYRDNVLLEDGKDYFFQYHPVDNIIYLVPASGIWSIGYTYKIELDNQTIRDLANNPLQPNRPDGTTYFVIYLAGIDFGDAPDAPYPTTLKNNGASHIIVPGFYLGSGVSNEPDARQNATATGDTFDDGVIFDTGLLIGGDTQIKVIASAEGYLDAWIDLNADGDWADANEQVLASYHLMAGENIVTITLPAGLNPTTTFARFRFSGTGGLAPTGLAPDGEVEDYQVELVPYHEDFGDAPDSYGTTLAADGARHILGSGLYLGQSVDAELNGRPGATAQGDDLAGIDDEDGVTFLDALVPGSPVEVQVVVNLPSGMSEAYLQAWVDFNANNIFDANEQIFTNELITNSGVHSLQFVVPTDAVKGITYARFRISSQPDIGSTGQAPDGEVEDYRVSIVDAPVDFGDAPAPYPTLRADGGARHRVVRGFSLGRLVDYELDGQPNPTATGDDTSDLADEDGVVFLTPLLTGELATVQVTVSQTGGYLNAWIDYNADGDWADPGEQIVIDQLITSATTQIQFRVPRDLQSVATFARFRYSHTPGLSYNTSPSIPDDQLPDGEVEDYLVNIIAGTSSLSGYIFNDLNANGVWDTQPSQQLPPVNVLPPGAGNIIVPAGDDLASAAIPLGFDFEFFGKTYNQIYVSTNGLVSLANPVTTFSASGFPQGEPVLAPFWADVDTRATGQIRLQRSTSARGNPVVQIDWIDVGYFNQHNDKKNTFSLYIEDDPGGDIVVFHYFNMQWTTGDGQGVNGFGAPGAVIGYDAGDGIHYATFARPASAADLATLMARQEYSFRLDPNSGQLFGVEPGLAGVLVYVDLNNNGMPDSFEPVTYTQYDNPLTPNVDETGFYQFTGLFSGTYVVRHQVPTNWIQTYPSAGIVLPDGQTRHLRAPAGSALVDGNTFSLSNGTTTVVFEFDNNNTVAAGNRRVPFTATDSPNVVAAAIANAINGVAGFGITATADGDLVNLAGPRVIFNPQTSPVQDVTSRSQADGSYIVTLGTGEQLNNVTFGDYRLATVSLQDVAVAEGNSGRTKVKVTVEVKDSFGAPISFNYQTSDGTATVADNDYIPASGTFVFTPQGVPRPTWDIQFLTKNQSNDYDFSAWGDRVVWESFDGQDWEIYLYDGTQTRRLTNNTSDDRMPAVFGDRVVWSGFDGQDWEIYLYDLTTNTTQKLTDNDYDDIDPQLSSDLVVWTANVGGVQQIFAYDLAAGGSPVNISNNSFNNYLPQVSGRNVTWYGFDGFDNEIYLYSSGTTRQITRNVLDDRYPRIDGSKVVWQQHDGTDWEIAIYDIPSGTTTLLTANNEDDIHPDISGNNVVFEHNDGFDTEIYYINLNIGPAAVKQITDNAVHDELPRVYGDRLVWHAFVGGNWEVFYTDLNANVIPRNISSDPGYDWYPAVTSDLVVWRSYRSGNYEIMVARQRPAVARATIELEIVGDTRIEPDENFFLNISNPQLAVISDPQAQILILNDDGSLDYGDAPAPYPTLLADNGARHLITPGLRLGSLADAEPNGRPSAQANGDDTYISDDEDGVVFNTPLAVGATATITVTASGPGKLDAWIDFNQDGDWNDPGERIFTRRDVVAGANVLTFNVPAEALLGTTFARFRLSSGGVDAPTGYAPDGEVEDYAVNITTSTTQVSKQGRRVIITGSALNDNISVSTVGNVHLIVVNGTNYSYNVSDIDEVQFDGAGGEDTITLIGTSAVETFLFTPSTARMTRTGFTVSAVNVERIIADGNGGLDGAQLYDSAGDEVLEIRPGHATMSGPGYSYELTNVAFVHGYASTGNDSVNLYGTSGDDTLTATQTEARLNSTNYVARAKFFDRVRVFASGGTDAATITGSSGADAIQASPTGATVSNASVEISVSDFENVTILGGGGDDVAQLYDSPGNDLFVAKPGLSTLSGPGYSITVQDVPTVHAYAQAGGLDTAQLYDTAGDDLVVMTPDYTRITGNNYVARAKFFDFVHAYSANGGFDTAKLYGSAGNDVLTATPEFSRLKGPGFYNRAKFFERVEVYGGGGYDTGDVWDSPGVDHLQANSLEALLQNPDLPYYVYLTQMEKVKVRATSPSNTKHIEGVVDWLIAKGFWTDV</sequence>
<dbReference type="Pfam" id="PF00413">
    <property type="entry name" value="Peptidase_M10"/>
    <property type="match status" value="1"/>
</dbReference>
<dbReference type="InterPro" id="IPR023828">
    <property type="entry name" value="Peptidase_S8_Ser-AS"/>
</dbReference>
<dbReference type="GO" id="GO:0007154">
    <property type="term" value="P:cell communication"/>
    <property type="evidence" value="ECO:0007669"/>
    <property type="project" value="InterPro"/>
</dbReference>
<dbReference type="InterPro" id="IPR013783">
    <property type="entry name" value="Ig-like_fold"/>
</dbReference>
<dbReference type="GO" id="GO:0004222">
    <property type="term" value="F:metalloendopeptidase activity"/>
    <property type="evidence" value="ECO:0007669"/>
    <property type="project" value="InterPro"/>
</dbReference>
<dbReference type="OrthoDB" id="247526at2"/>
<evidence type="ECO:0000256" key="9">
    <source>
        <dbReference type="ARBA" id="ARBA00022837"/>
    </source>
</evidence>
<dbReference type="InterPro" id="IPR003886">
    <property type="entry name" value="NIDO_dom"/>
</dbReference>
<dbReference type="GO" id="GO:0016020">
    <property type="term" value="C:membrane"/>
    <property type="evidence" value="ECO:0007669"/>
    <property type="project" value="InterPro"/>
</dbReference>
<evidence type="ECO:0000256" key="5">
    <source>
        <dbReference type="ARBA" id="ARBA00022737"/>
    </source>
</evidence>
<dbReference type="PROSITE" id="PS00138">
    <property type="entry name" value="SUBTILASE_SER"/>
    <property type="match status" value="1"/>
</dbReference>
<dbReference type="SUPFAM" id="SSF49785">
    <property type="entry name" value="Galactose-binding domain-like"/>
    <property type="match status" value="1"/>
</dbReference>
<dbReference type="PRINTS" id="PR00723">
    <property type="entry name" value="SUBTILISIN"/>
</dbReference>
<evidence type="ECO:0000313" key="15">
    <source>
        <dbReference type="Proteomes" id="UP000215086"/>
    </source>
</evidence>
<dbReference type="Pfam" id="PF20009">
    <property type="entry name" value="GEVED"/>
    <property type="match status" value="4"/>
</dbReference>
<dbReference type="InterPro" id="IPR015500">
    <property type="entry name" value="Peptidase_S8_subtilisin-rel"/>
</dbReference>
<dbReference type="InterPro" id="IPR027618">
    <property type="entry name" value="Beta_prop_Msarc"/>
</dbReference>
<dbReference type="InterPro" id="IPR036852">
    <property type="entry name" value="Peptidase_S8/S53_dom_sf"/>
</dbReference>
<feature type="region of interest" description="Disordered" evidence="12">
    <location>
        <begin position="3949"/>
        <end position="3969"/>
    </location>
</feature>
<dbReference type="Gene3D" id="3.40.390.10">
    <property type="entry name" value="Collagenase (Catalytic Domain)"/>
    <property type="match status" value="1"/>
</dbReference>
<dbReference type="InterPro" id="IPR006626">
    <property type="entry name" value="PbH1"/>
</dbReference>
<dbReference type="Proteomes" id="UP000215086">
    <property type="component" value="Chromosome"/>
</dbReference>
<dbReference type="InterPro" id="IPR024079">
    <property type="entry name" value="MetalloPept_cat_dom_sf"/>
</dbReference>
<feature type="domain" description="P/Homo B" evidence="13">
    <location>
        <begin position="508"/>
        <end position="636"/>
    </location>
</feature>
<dbReference type="PROSITE" id="PS51829">
    <property type="entry name" value="P_HOMO_B"/>
    <property type="match status" value="1"/>
</dbReference>
<reference evidence="14 15" key="1">
    <citation type="journal article" name="Front. Microbiol.">
        <title>Sugar Metabolism of the First Thermophilic Planctomycete Thermogutta terrifontis: Comparative Genomic and Transcriptomic Approaches.</title>
        <authorList>
            <person name="Elcheninov A.G."/>
            <person name="Menzel P."/>
            <person name="Gudbergsdottir S.R."/>
            <person name="Slesarev A.I."/>
            <person name="Kadnikov V.V."/>
            <person name="Krogh A."/>
            <person name="Bonch-Osmolovskaya E.A."/>
            <person name="Peng X."/>
            <person name="Kublanov I.V."/>
        </authorList>
    </citation>
    <scope>NUCLEOTIDE SEQUENCE [LARGE SCALE GENOMIC DNA]</scope>
    <source>
        <strain evidence="14 15">R1</strain>
    </source>
</reference>
<dbReference type="InterPro" id="IPR045474">
    <property type="entry name" value="GEVED"/>
</dbReference>
<feature type="region of interest" description="Disordered" evidence="12">
    <location>
        <begin position="14"/>
        <end position="34"/>
    </location>
</feature>
<dbReference type="GO" id="GO:0031012">
    <property type="term" value="C:extracellular matrix"/>
    <property type="evidence" value="ECO:0007669"/>
    <property type="project" value="InterPro"/>
</dbReference>
<dbReference type="RefSeq" id="WP_095416187.1">
    <property type="nucleotide sequence ID" value="NZ_CP018477.1"/>
</dbReference>
<dbReference type="PANTHER" id="PTHR42884:SF14">
    <property type="entry name" value="NEUROENDOCRINE CONVERTASE 1"/>
    <property type="match status" value="1"/>
</dbReference>
<dbReference type="SUPFAM" id="SSF55486">
    <property type="entry name" value="Metalloproteases ('zincins'), catalytic domain"/>
    <property type="match status" value="1"/>
</dbReference>
<evidence type="ECO:0000256" key="7">
    <source>
        <dbReference type="ARBA" id="ARBA00022825"/>
    </source>
</evidence>
<dbReference type="InterPro" id="IPR008979">
    <property type="entry name" value="Galactose-bd-like_sf"/>
</dbReference>
<dbReference type="GO" id="GO:0007160">
    <property type="term" value="P:cell-matrix adhesion"/>
    <property type="evidence" value="ECO:0007669"/>
    <property type="project" value="InterPro"/>
</dbReference>
<dbReference type="Gene3D" id="2.60.120.260">
    <property type="entry name" value="Galactose-binding domain-like"/>
    <property type="match status" value="1"/>
</dbReference>
<dbReference type="NCBIfam" id="TIGR04275">
    <property type="entry name" value="beta_prop_Msarc"/>
    <property type="match status" value="1"/>
</dbReference>
<feature type="compositionally biased region" description="Polar residues" evidence="12">
    <location>
        <begin position="4402"/>
        <end position="4415"/>
    </location>
</feature>
<dbReference type="Pfam" id="PF03160">
    <property type="entry name" value="Calx-beta"/>
    <property type="match status" value="2"/>
</dbReference>
<protein>
    <submittedName>
        <fullName evidence="14">Alkaline phosphatase</fullName>
        <ecNumber evidence="14">3.1.3.1</ecNumber>
    </submittedName>
</protein>
<keyword evidence="7 11" id="KW-0720">Serine protease</keyword>
<dbReference type="SUPFAM" id="SSF69304">
    <property type="entry name" value="Tricorn protease N-terminal domain"/>
    <property type="match status" value="1"/>
</dbReference>
<dbReference type="Gene3D" id="2.60.40.10">
    <property type="entry name" value="Immunoglobulins"/>
    <property type="match status" value="1"/>
</dbReference>
<dbReference type="Gene3D" id="3.40.50.200">
    <property type="entry name" value="Peptidase S8/S53 domain"/>
    <property type="match status" value="1"/>
</dbReference>
<dbReference type="InterPro" id="IPR038081">
    <property type="entry name" value="CalX-like_sf"/>
</dbReference>
<keyword evidence="6 11" id="KW-0378">Hydrolase</keyword>
<dbReference type="InterPro" id="IPR023827">
    <property type="entry name" value="Peptidase_S8_Asp-AS"/>
</dbReference>
<dbReference type="InterPro" id="IPR000209">
    <property type="entry name" value="Peptidase_S8/S53_dom"/>
</dbReference>
<comment type="similarity">
    <text evidence="1">Belongs to the peptidase S8 family. Furin subfamily.</text>
</comment>
<accession>A0A286RKA9</accession>
<keyword evidence="8" id="KW-0862">Zinc</keyword>
<dbReference type="InterPro" id="IPR002884">
    <property type="entry name" value="P_dom"/>
</dbReference>
<dbReference type="InterPro" id="IPR034182">
    <property type="entry name" value="Kexin/furin"/>
</dbReference>
<dbReference type="SUPFAM" id="SSF82171">
    <property type="entry name" value="DPP6 N-terminal domain-like"/>
    <property type="match status" value="1"/>
</dbReference>
<feature type="active site" description="Charge relay system" evidence="10 11">
    <location>
        <position position="432"/>
    </location>
</feature>
<dbReference type="CDD" id="cd04059">
    <property type="entry name" value="Peptidases_S8_Protein_convertases_Kexins_Furin-like"/>
    <property type="match status" value="1"/>
</dbReference>
<dbReference type="SUPFAM" id="SSF141072">
    <property type="entry name" value="CalX-like"/>
    <property type="match status" value="1"/>
</dbReference>
<dbReference type="GO" id="GO:0012505">
    <property type="term" value="C:endomembrane system"/>
    <property type="evidence" value="ECO:0007669"/>
    <property type="project" value="UniProtKB-ARBA"/>
</dbReference>
<dbReference type="Gene3D" id="2.120.10.30">
    <property type="entry name" value="TolB, C-terminal domain"/>
    <property type="match status" value="2"/>
</dbReference>
<feature type="active site" description="Charge relay system" evidence="10 11">
    <location>
        <position position="241"/>
    </location>
</feature>
<dbReference type="Pfam" id="PF04151">
    <property type="entry name" value="PPC"/>
    <property type="match status" value="1"/>
</dbReference>
<evidence type="ECO:0000256" key="3">
    <source>
        <dbReference type="ARBA" id="ARBA00022723"/>
    </source>
</evidence>
<gene>
    <name evidence="14" type="ORF">THTE_3789</name>
</gene>
<dbReference type="InterPro" id="IPR001818">
    <property type="entry name" value="Pept_M10_metallopeptidase"/>
</dbReference>
<dbReference type="GO" id="GO:0004252">
    <property type="term" value="F:serine-type endopeptidase activity"/>
    <property type="evidence" value="ECO:0007669"/>
    <property type="project" value="UniProtKB-UniRule"/>
</dbReference>
<dbReference type="PROSITE" id="PS51892">
    <property type="entry name" value="SUBTILASE"/>
    <property type="match status" value="1"/>
</dbReference>
<dbReference type="GO" id="GO:0004035">
    <property type="term" value="F:alkaline phosphatase activity"/>
    <property type="evidence" value="ECO:0007669"/>
    <property type="project" value="UniProtKB-EC"/>
</dbReference>
<dbReference type="InterPro" id="IPR011050">
    <property type="entry name" value="Pectin_lyase_fold/virulence"/>
</dbReference>
<keyword evidence="4" id="KW-0732">Signal</keyword>
<keyword evidence="2 11" id="KW-0645">Protease</keyword>